<evidence type="ECO:0000313" key="4">
    <source>
        <dbReference type="Proteomes" id="UP000219335"/>
    </source>
</evidence>
<evidence type="ECO:0000313" key="3">
    <source>
        <dbReference type="Proteomes" id="UP000181998"/>
    </source>
</evidence>
<reference evidence="3" key="2">
    <citation type="submission" date="2016-10" db="EMBL/GenBank/DDBJ databases">
        <authorList>
            <person name="Varghese N."/>
            <person name="Submissions S."/>
        </authorList>
    </citation>
    <scope>NUCLEOTIDE SEQUENCE [LARGE SCALE GENOMIC DNA]</scope>
    <source>
        <strain evidence="3">Nm9</strain>
    </source>
</reference>
<sequence length="166" mass="18778">MLPLKVDSYLDLLGKTPEYASLLSSARRLNEAQLTFFKLIPAQLKQYCRLGLILDGKLTILVENGAVASKLKQISPSLLIKLQQRGWKVTAFQILVQAHNSPKNSRPFEKQGHSKRKLKLSQTGKECLTQLAATMSDSELKKTIQFFVRKHQDTSIDYNDSETQCK</sequence>
<evidence type="ECO:0000313" key="1">
    <source>
        <dbReference type="EMBL" id="SEQ22315.1"/>
    </source>
</evidence>
<dbReference type="RefSeq" id="WP_074721368.1">
    <property type="nucleotide sequence ID" value="NZ_FOFX01000029.1"/>
</dbReference>
<dbReference type="Proteomes" id="UP000181998">
    <property type="component" value="Unassembled WGS sequence"/>
</dbReference>
<dbReference type="AlphaFoldDB" id="A0A1H9E9I5"/>
<name>A0A1H9E9I5_9PROT</name>
<dbReference type="Pfam" id="PF05258">
    <property type="entry name" value="DciA"/>
    <property type="match status" value="1"/>
</dbReference>
<evidence type="ECO:0000313" key="2">
    <source>
        <dbReference type="EMBL" id="SOD16052.1"/>
    </source>
</evidence>
<dbReference type="Proteomes" id="UP000219335">
    <property type="component" value="Unassembled WGS sequence"/>
</dbReference>
<evidence type="ECO:0008006" key="5">
    <source>
        <dbReference type="Google" id="ProtNLM"/>
    </source>
</evidence>
<protein>
    <recommendedName>
        <fullName evidence="5">DUF721 domain-containing protein</fullName>
    </recommendedName>
</protein>
<reference evidence="2 4" key="3">
    <citation type="submission" date="2017-09" db="EMBL/GenBank/DDBJ databases">
        <authorList>
            <person name="Ehlers B."/>
            <person name="Leendertz F.H."/>
        </authorList>
    </citation>
    <scope>NUCLEOTIDE SEQUENCE [LARGE SCALE GENOMIC DNA]</scope>
    <source>
        <strain evidence="2 4">Nm42</strain>
    </source>
</reference>
<gene>
    <name evidence="1" type="ORF">SAMN05421510_102914</name>
    <name evidence="2" type="ORF">SAMN06297164_0211</name>
</gene>
<reference evidence="1" key="1">
    <citation type="submission" date="2016-10" db="EMBL/GenBank/DDBJ databases">
        <authorList>
            <person name="de Groot N.N."/>
        </authorList>
    </citation>
    <scope>NUCLEOTIDE SEQUENCE [LARGE SCALE GENOMIC DNA]</scope>
    <source>
        <strain evidence="1">Nm9</strain>
    </source>
</reference>
<accession>A0A1H9E9I5</accession>
<dbReference type="EMBL" id="OCMU01000001">
    <property type="protein sequence ID" value="SOD16052.1"/>
    <property type="molecule type" value="Genomic_DNA"/>
</dbReference>
<organism evidence="1 3">
    <name type="scientific">Nitrosomonas ureae</name>
    <dbReference type="NCBI Taxonomy" id="44577"/>
    <lineage>
        <taxon>Bacteria</taxon>
        <taxon>Pseudomonadati</taxon>
        <taxon>Pseudomonadota</taxon>
        <taxon>Betaproteobacteria</taxon>
        <taxon>Nitrosomonadales</taxon>
        <taxon>Nitrosomonadaceae</taxon>
        <taxon>Nitrosomonas</taxon>
    </lineage>
</organism>
<dbReference type="OrthoDB" id="9180666at2"/>
<dbReference type="InterPro" id="IPR007922">
    <property type="entry name" value="DciA-like"/>
</dbReference>
<dbReference type="EMBL" id="FOFX01000029">
    <property type="protein sequence ID" value="SEQ22315.1"/>
    <property type="molecule type" value="Genomic_DNA"/>
</dbReference>
<proteinExistence type="predicted"/>